<comment type="similarity">
    <text evidence="4 5">Belongs to the eIF-3 subunit E family.</text>
</comment>
<reference evidence="8" key="1">
    <citation type="submission" date="2023-04" db="EMBL/GenBank/DDBJ databases">
        <title>Black Yeasts Isolated from many extreme environments.</title>
        <authorList>
            <person name="Coleine C."/>
            <person name="Stajich J.E."/>
            <person name="Selbmann L."/>
        </authorList>
    </citation>
    <scope>NUCLEOTIDE SEQUENCE</scope>
    <source>
        <strain evidence="8">CCFEE 5312</strain>
    </source>
</reference>
<evidence type="ECO:0000313" key="9">
    <source>
        <dbReference type="Proteomes" id="UP001271007"/>
    </source>
</evidence>
<evidence type="ECO:0000256" key="3">
    <source>
        <dbReference type="ARBA" id="ARBA00022917"/>
    </source>
</evidence>
<evidence type="ECO:0000256" key="1">
    <source>
        <dbReference type="ARBA" id="ARBA00022490"/>
    </source>
</evidence>
<comment type="function">
    <text evidence="4">Component of the eukaryotic translation initiation factor 3 (eIF-3) complex, which is involved in protein synthesis of a specialized repertoire of mRNAs and, together with other initiation factors, stimulates binding of mRNA and methionyl-tRNAi to the 40S ribosome. The eIF-3 complex specifically targets and initiates translation of a subset of mRNAs involved in cell proliferation.</text>
</comment>
<dbReference type="InterPro" id="IPR036390">
    <property type="entry name" value="WH_DNA-bd_sf"/>
</dbReference>
<dbReference type="CDD" id="cd21378">
    <property type="entry name" value="eIF3E"/>
    <property type="match status" value="1"/>
</dbReference>
<dbReference type="EMBL" id="JAWDJX010000010">
    <property type="protein sequence ID" value="KAK3054823.1"/>
    <property type="molecule type" value="Genomic_DNA"/>
</dbReference>
<dbReference type="PANTHER" id="PTHR10317">
    <property type="entry name" value="EUKARYOTIC TRANSLATION INITIATION FACTOR 3 SUBUNIT E"/>
    <property type="match status" value="1"/>
</dbReference>
<dbReference type="GO" id="GO:0033290">
    <property type="term" value="C:eukaryotic 48S preinitiation complex"/>
    <property type="evidence" value="ECO:0007669"/>
    <property type="project" value="UniProtKB-UniRule"/>
</dbReference>
<dbReference type="Pfam" id="PF21357">
    <property type="entry name" value="EIF3E_C"/>
    <property type="match status" value="1"/>
</dbReference>
<dbReference type="AlphaFoldDB" id="A0AAJ0G9V2"/>
<evidence type="ECO:0000256" key="5">
    <source>
        <dbReference type="PIRNR" id="PIRNR016255"/>
    </source>
</evidence>
<dbReference type="SUPFAM" id="SSF46785">
    <property type="entry name" value="Winged helix' DNA-binding domain"/>
    <property type="match status" value="1"/>
</dbReference>
<accession>A0AAJ0G9V2</accession>
<feature type="domain" description="PCI" evidence="7">
    <location>
        <begin position="259"/>
        <end position="432"/>
    </location>
</feature>
<organism evidence="8 9">
    <name type="scientific">Extremus antarcticus</name>
    <dbReference type="NCBI Taxonomy" id="702011"/>
    <lineage>
        <taxon>Eukaryota</taxon>
        <taxon>Fungi</taxon>
        <taxon>Dikarya</taxon>
        <taxon>Ascomycota</taxon>
        <taxon>Pezizomycotina</taxon>
        <taxon>Dothideomycetes</taxon>
        <taxon>Dothideomycetidae</taxon>
        <taxon>Mycosphaerellales</taxon>
        <taxon>Extremaceae</taxon>
        <taxon>Extremus</taxon>
    </lineage>
</organism>
<dbReference type="InterPro" id="IPR000717">
    <property type="entry name" value="PCI_dom"/>
</dbReference>
<keyword evidence="3 4" id="KW-0648">Protein biosynthesis</keyword>
<evidence type="ECO:0000256" key="6">
    <source>
        <dbReference type="SAM" id="MobiDB-lite"/>
    </source>
</evidence>
<protein>
    <recommendedName>
        <fullName evidence="4 5">Eukaryotic translation initiation factor 3 subunit E</fullName>
        <shortName evidence="4">eIF3e</shortName>
    </recommendedName>
</protein>
<name>A0AAJ0G9V2_9PEZI</name>
<evidence type="ECO:0000259" key="7">
    <source>
        <dbReference type="PROSITE" id="PS50250"/>
    </source>
</evidence>
<feature type="region of interest" description="Disordered" evidence="6">
    <location>
        <begin position="1"/>
        <end position="24"/>
    </location>
</feature>
<feature type="compositionally biased region" description="Polar residues" evidence="6">
    <location>
        <begin position="1"/>
        <end position="22"/>
    </location>
</feature>
<evidence type="ECO:0000256" key="4">
    <source>
        <dbReference type="HAMAP-Rule" id="MF_03004"/>
    </source>
</evidence>
<gene>
    <name evidence="4 8" type="primary">INT6</name>
    <name evidence="8" type="ORF">LTR09_003981</name>
</gene>
<dbReference type="GO" id="GO:0001732">
    <property type="term" value="P:formation of cytoplasmic translation initiation complex"/>
    <property type="evidence" value="ECO:0007669"/>
    <property type="project" value="UniProtKB-UniRule"/>
</dbReference>
<sequence length="458" mass="52447">MADSQPTSASEMLNGAQSQAKSPQEIAKEHNLLPKFLPNLDRHLVFPLLNFQEEETPEDEDTTDIIQLKYGLLKQTNMSDFVGDLYAQLNNLSERPQEYAQKREEVLAQRQKHEEETEKIQALLSDADVVGNLRADKVSNMNFLKETHGVTPEMVDQLYAYGQFQYTCGDYTSAAELLYQFRILSTDNDKVSAATWGKLASDILTTNWESAMEEVAKIKESIETRLFNNPLAQLQHRTWLLHWSLFPFFNYDAARDTLTEMFFSPAFINTIQTSCPWILRYLAAAVITNRNRPGGKNSYVLGNYQRQLKDLVRIVRQEQYEYTDPVTGFVKALYVDFDFEEAQKRLSEADEILRSDFFLVAASDSFLDAARHLISESYCKIHQRIDIKDLSLRLGLSAEEGEKWIVNLIRDTRVDAKIDYKAGTVLMNHPPSSVYQQVIERTKGGFFRTQVLSAAVAK</sequence>
<dbReference type="GO" id="GO:0071540">
    <property type="term" value="C:eukaryotic translation initiation factor 3 complex, eIF3e"/>
    <property type="evidence" value="ECO:0007669"/>
    <property type="project" value="UniProtKB-UniRule"/>
</dbReference>
<evidence type="ECO:0000256" key="2">
    <source>
        <dbReference type="ARBA" id="ARBA00022540"/>
    </source>
</evidence>
<dbReference type="InterPro" id="IPR019010">
    <property type="entry name" value="eIF3e_N"/>
</dbReference>
<keyword evidence="9" id="KW-1185">Reference proteome</keyword>
<dbReference type="PROSITE" id="PS50250">
    <property type="entry name" value="PCI"/>
    <property type="match status" value="1"/>
</dbReference>
<dbReference type="SMART" id="SM01186">
    <property type="entry name" value="eIF3_N"/>
    <property type="match status" value="1"/>
</dbReference>
<evidence type="ECO:0000313" key="8">
    <source>
        <dbReference type="EMBL" id="KAK3054823.1"/>
    </source>
</evidence>
<comment type="caution">
    <text evidence="8">The sequence shown here is derived from an EMBL/GenBank/DDBJ whole genome shotgun (WGS) entry which is preliminary data.</text>
</comment>
<dbReference type="HAMAP" id="MF_03004">
    <property type="entry name" value="eIF3e"/>
    <property type="match status" value="1"/>
</dbReference>
<keyword evidence="2 4" id="KW-0396">Initiation factor</keyword>
<dbReference type="PIRSF" id="PIRSF016255">
    <property type="entry name" value="eIF3e_su6"/>
    <property type="match status" value="1"/>
</dbReference>
<dbReference type="Pfam" id="PF01399">
    <property type="entry name" value="PCI"/>
    <property type="match status" value="1"/>
</dbReference>
<comment type="subcellular location">
    <subcellularLocation>
        <location evidence="4 5">Cytoplasm</location>
    </subcellularLocation>
</comment>
<dbReference type="GO" id="GO:0003743">
    <property type="term" value="F:translation initiation factor activity"/>
    <property type="evidence" value="ECO:0007669"/>
    <property type="project" value="UniProtKB-UniRule"/>
</dbReference>
<dbReference type="SMART" id="SM00088">
    <property type="entry name" value="PINT"/>
    <property type="match status" value="1"/>
</dbReference>
<dbReference type="Proteomes" id="UP001271007">
    <property type="component" value="Unassembled WGS sequence"/>
</dbReference>
<proteinExistence type="inferred from homology"/>
<comment type="subunit">
    <text evidence="4 5">Component of the eukaryotic translation initiation factor 3 (eIF-3) complex.</text>
</comment>
<dbReference type="Pfam" id="PF09440">
    <property type="entry name" value="eIF3_N"/>
    <property type="match status" value="1"/>
</dbReference>
<keyword evidence="1 4" id="KW-0963">Cytoplasm</keyword>
<dbReference type="InterPro" id="IPR016650">
    <property type="entry name" value="eIF3e"/>
</dbReference>
<dbReference type="GO" id="GO:0016282">
    <property type="term" value="C:eukaryotic 43S preinitiation complex"/>
    <property type="evidence" value="ECO:0007669"/>
    <property type="project" value="UniProtKB-UniRule"/>
</dbReference>